<dbReference type="Pfam" id="PF11769">
    <property type="entry name" value="DUF3313"/>
    <property type="match status" value="1"/>
</dbReference>
<dbReference type="HOGENOM" id="CLU_105852_0_0_4"/>
<reference evidence="2 3" key="1">
    <citation type="submission" date="2014-03" db="EMBL/GenBank/DDBJ databases">
        <title>Genome of Polynucleobacter strain MWH-MoK4.</title>
        <authorList>
            <person name="Hahn M.W."/>
        </authorList>
    </citation>
    <scope>NUCLEOTIDE SEQUENCE [LARGE SCALE GENOMIC DNA]</scope>
    <source>
        <strain evidence="2 3">MWH-MoK4</strain>
    </source>
</reference>
<proteinExistence type="predicted"/>
<dbReference type="InterPro" id="IPR021747">
    <property type="entry name" value="DUF3313"/>
</dbReference>
<accession>A0A0E3V176</accession>
<keyword evidence="3" id="KW-1185">Reference proteome</keyword>
<dbReference type="PROSITE" id="PS51257">
    <property type="entry name" value="PROKAR_LIPOPROTEIN"/>
    <property type="match status" value="1"/>
</dbReference>
<gene>
    <name evidence="2" type="ORF">CL55_00009150</name>
</gene>
<sequence>MNKLGALVAAISVATLLAACSNTPKLASQPMPKSGFLPNYSVLVPMATSEADTRIWRFRKAGVNPAAYTAVILDPIYLNQNATKEISPEVISQAQIALQDSMVSALNSRGNIRIVNQAGPGVARISVGITGAESSADSLYPWNFTPIGLALNAAAYAGGVNSKTPAMLVESKITDSQTKELIGEGLVTIQGESFRTGGGSVESFVAMAKKVVKVAMETSADPRATTAK</sequence>
<dbReference type="AlphaFoldDB" id="A0A0E3V176"/>
<organism evidence="2 3">
    <name type="scientific">Polynucleobacter duraquae</name>
    <dbReference type="NCBI Taxonomy" id="1835254"/>
    <lineage>
        <taxon>Bacteria</taxon>
        <taxon>Pseudomonadati</taxon>
        <taxon>Pseudomonadota</taxon>
        <taxon>Betaproteobacteria</taxon>
        <taxon>Burkholderiales</taxon>
        <taxon>Burkholderiaceae</taxon>
        <taxon>Polynucleobacter</taxon>
    </lineage>
</organism>
<dbReference type="Proteomes" id="UP000061135">
    <property type="component" value="Chromosome"/>
</dbReference>
<evidence type="ECO:0000313" key="3">
    <source>
        <dbReference type="Proteomes" id="UP000061135"/>
    </source>
</evidence>
<dbReference type="PATRIC" id="fig|576611.7.peg.932"/>
<keyword evidence="1" id="KW-0732">Signal</keyword>
<dbReference type="OrthoDB" id="5565234at2"/>
<protein>
    <recommendedName>
        <fullName evidence="4">DUF3313 domain-containing protein</fullName>
    </recommendedName>
</protein>
<evidence type="ECO:0008006" key="4">
    <source>
        <dbReference type="Google" id="ProtNLM"/>
    </source>
</evidence>
<evidence type="ECO:0000256" key="1">
    <source>
        <dbReference type="SAM" id="SignalP"/>
    </source>
</evidence>
<dbReference type="KEGG" id="pdq:CL55_00009150"/>
<dbReference type="EMBL" id="CP007501">
    <property type="protein sequence ID" value="AKD25248.1"/>
    <property type="molecule type" value="Genomic_DNA"/>
</dbReference>
<feature type="chain" id="PRO_5002413724" description="DUF3313 domain-containing protein" evidence="1">
    <location>
        <begin position="19"/>
        <end position="228"/>
    </location>
</feature>
<feature type="signal peptide" evidence="1">
    <location>
        <begin position="1"/>
        <end position="18"/>
    </location>
</feature>
<dbReference type="RefSeq" id="WP_046330070.1">
    <property type="nucleotide sequence ID" value="NZ_CP007501.1"/>
</dbReference>
<evidence type="ECO:0000313" key="2">
    <source>
        <dbReference type="EMBL" id="AKD25248.1"/>
    </source>
</evidence>
<name>A0A0E3V176_9BURK</name>